<accession>A0A5Q2RFB9</accession>
<dbReference type="KEGG" id="atq:GH723_04285"/>
<dbReference type="RefSeq" id="WP_153758489.1">
    <property type="nucleotide sequence ID" value="NZ_CP045851.1"/>
</dbReference>
<dbReference type="EMBL" id="CP045851">
    <property type="protein sequence ID" value="QGG94383.1"/>
    <property type="molecule type" value="Genomic_DNA"/>
</dbReference>
<gene>
    <name evidence="2" type="ORF">GH723_04285</name>
</gene>
<organism evidence="2 3">
    <name type="scientific">Actinomarinicola tropica</name>
    <dbReference type="NCBI Taxonomy" id="2789776"/>
    <lineage>
        <taxon>Bacteria</taxon>
        <taxon>Bacillati</taxon>
        <taxon>Actinomycetota</taxon>
        <taxon>Acidimicrobiia</taxon>
        <taxon>Acidimicrobiales</taxon>
        <taxon>Iamiaceae</taxon>
        <taxon>Actinomarinicola</taxon>
    </lineage>
</organism>
<keyword evidence="3" id="KW-1185">Reference proteome</keyword>
<evidence type="ECO:0000313" key="3">
    <source>
        <dbReference type="Proteomes" id="UP000334019"/>
    </source>
</evidence>
<reference evidence="2 3" key="1">
    <citation type="submission" date="2019-11" db="EMBL/GenBank/DDBJ databases">
        <authorList>
            <person name="He Y."/>
        </authorList>
    </citation>
    <scope>NUCLEOTIDE SEQUENCE [LARGE SCALE GENOMIC DNA]</scope>
    <source>
        <strain evidence="2 3">SCSIO 58843</strain>
    </source>
</reference>
<evidence type="ECO:0000313" key="2">
    <source>
        <dbReference type="EMBL" id="QGG94383.1"/>
    </source>
</evidence>
<feature type="transmembrane region" description="Helical" evidence="1">
    <location>
        <begin position="45"/>
        <end position="67"/>
    </location>
</feature>
<proteinExistence type="predicted"/>
<keyword evidence="1" id="KW-0472">Membrane</keyword>
<name>A0A5Q2RFB9_9ACTN</name>
<sequence length="152" mass="15991">MTIAYWTGRRWGVAAATAVAYVLVVGVPTAMIPTPVFGREIPPTWWSWPALLVSAVLAGLLAATYVASPVEGEADELDRPTRTGLAGGMLTFFAVGCPVCNKLVLLALGTSGALNWFEPVQPLLQVAAIAALAWALRTRLRTESACVVPVAS</sequence>
<dbReference type="Proteomes" id="UP000334019">
    <property type="component" value="Chromosome"/>
</dbReference>
<feature type="transmembrane region" description="Helical" evidence="1">
    <location>
        <begin position="12"/>
        <end position="33"/>
    </location>
</feature>
<keyword evidence="1" id="KW-1133">Transmembrane helix</keyword>
<protein>
    <submittedName>
        <fullName evidence="2">Uncharacterized protein</fullName>
    </submittedName>
</protein>
<keyword evidence="1" id="KW-0812">Transmembrane</keyword>
<evidence type="ECO:0000256" key="1">
    <source>
        <dbReference type="SAM" id="Phobius"/>
    </source>
</evidence>
<feature type="transmembrane region" description="Helical" evidence="1">
    <location>
        <begin position="120"/>
        <end position="136"/>
    </location>
</feature>
<feature type="transmembrane region" description="Helical" evidence="1">
    <location>
        <begin position="88"/>
        <end position="108"/>
    </location>
</feature>
<dbReference type="AlphaFoldDB" id="A0A5Q2RFB9"/>